<dbReference type="InterPro" id="IPR037108">
    <property type="entry name" value="TM1727-like_C_sf"/>
</dbReference>
<dbReference type="InterPro" id="IPR018931">
    <property type="entry name" value="DUF2520"/>
</dbReference>
<sequence>MTITFIGAGNVAWHLAPALENAGHHVLAIYSRQLTHARQLASMLYDARPISDLNLASNASQLFILAVPDNALDEVCARLVLPENATLVHTSGGLSLEKLQQLVSVYSDVPVKTGVFYPLQTFSRGLALLDFEQIPLCIEADNPETQQQLVTVGQEISTIVYLVNSAERRALHVAAVLACNFSNHLMALAKDITDEEDLEFDLLKPLIRETVRKALEARHPSDVQTGPARRNDTKVIENHLTYLRPKPNVARIYELLTESIRRRT</sequence>
<evidence type="ECO:0000259" key="2">
    <source>
        <dbReference type="Pfam" id="PF10728"/>
    </source>
</evidence>
<organism evidence="3 4">
    <name type="scientific">Fibrella forsythiae</name>
    <dbReference type="NCBI Taxonomy" id="2817061"/>
    <lineage>
        <taxon>Bacteria</taxon>
        <taxon>Pseudomonadati</taxon>
        <taxon>Bacteroidota</taxon>
        <taxon>Cytophagia</taxon>
        <taxon>Cytophagales</taxon>
        <taxon>Spirosomataceae</taxon>
        <taxon>Fibrella</taxon>
    </lineage>
</organism>
<accession>A0ABS3JEB7</accession>
<dbReference type="InterPro" id="IPR036291">
    <property type="entry name" value="NAD(P)-bd_dom_sf"/>
</dbReference>
<feature type="domain" description="DUF2520" evidence="2">
    <location>
        <begin position="134"/>
        <end position="260"/>
    </location>
</feature>
<proteinExistence type="predicted"/>
<dbReference type="SUPFAM" id="SSF51735">
    <property type="entry name" value="NAD(P)-binding Rossmann-fold domains"/>
    <property type="match status" value="1"/>
</dbReference>
<dbReference type="EMBL" id="JAFMYW010000002">
    <property type="protein sequence ID" value="MBO0948338.1"/>
    <property type="molecule type" value="Genomic_DNA"/>
</dbReference>
<reference evidence="3 4" key="1">
    <citation type="submission" date="2021-03" db="EMBL/GenBank/DDBJ databases">
        <title>Fibrella sp. HMF5405 genome sequencing and assembly.</title>
        <authorList>
            <person name="Kang H."/>
            <person name="Kim H."/>
            <person name="Bae S."/>
            <person name="Joh K."/>
        </authorList>
    </citation>
    <scope>NUCLEOTIDE SEQUENCE [LARGE SCALE GENOMIC DNA]</scope>
    <source>
        <strain evidence="3 4">HMF5405</strain>
    </source>
</reference>
<protein>
    <submittedName>
        <fullName evidence="3">DUF2520 domain-containing protein</fullName>
    </submittedName>
</protein>
<dbReference type="InterPro" id="IPR008927">
    <property type="entry name" value="6-PGluconate_DH-like_C_sf"/>
</dbReference>
<gene>
    <name evidence="3" type="ORF">J2I46_07105</name>
</gene>
<dbReference type="PANTHER" id="PTHR40459:SF1">
    <property type="entry name" value="CONSERVED HYPOTHETICAL ALANINE AND LEUCINE RICH PROTEIN"/>
    <property type="match status" value="1"/>
</dbReference>
<dbReference type="InterPro" id="IPR019665">
    <property type="entry name" value="OxRdtase/DH_put_Rossmann_dom"/>
</dbReference>
<evidence type="ECO:0000313" key="4">
    <source>
        <dbReference type="Proteomes" id="UP000664628"/>
    </source>
</evidence>
<dbReference type="PANTHER" id="PTHR40459">
    <property type="entry name" value="CONSERVED HYPOTHETICAL ALANINE AND LEUCINE RICH PROTEIN"/>
    <property type="match status" value="1"/>
</dbReference>
<dbReference type="Gene3D" id="3.40.50.720">
    <property type="entry name" value="NAD(P)-binding Rossmann-like Domain"/>
    <property type="match status" value="1"/>
</dbReference>
<dbReference type="Gene3D" id="1.10.1040.20">
    <property type="entry name" value="ProC-like, C-terminal domain"/>
    <property type="match status" value="1"/>
</dbReference>
<evidence type="ECO:0000313" key="3">
    <source>
        <dbReference type="EMBL" id="MBO0948338.1"/>
    </source>
</evidence>
<comment type="caution">
    <text evidence="3">The sequence shown here is derived from an EMBL/GenBank/DDBJ whole genome shotgun (WGS) entry which is preliminary data.</text>
</comment>
<dbReference type="Pfam" id="PF10727">
    <property type="entry name" value="Rossmann-like"/>
    <property type="match status" value="1"/>
</dbReference>
<keyword evidence="4" id="KW-1185">Reference proteome</keyword>
<evidence type="ECO:0000259" key="1">
    <source>
        <dbReference type="Pfam" id="PF10727"/>
    </source>
</evidence>
<dbReference type="Proteomes" id="UP000664628">
    <property type="component" value="Unassembled WGS sequence"/>
</dbReference>
<feature type="domain" description="Putative oxidoreductase/dehydrogenase Rossmann-like" evidence="1">
    <location>
        <begin position="3"/>
        <end position="102"/>
    </location>
</feature>
<dbReference type="Pfam" id="PF10728">
    <property type="entry name" value="DUF2520"/>
    <property type="match status" value="1"/>
</dbReference>
<name>A0ABS3JEB7_9BACT</name>
<dbReference type="SUPFAM" id="SSF48179">
    <property type="entry name" value="6-phosphogluconate dehydrogenase C-terminal domain-like"/>
    <property type="match status" value="1"/>
</dbReference>